<dbReference type="OrthoDB" id="62952at2759"/>
<sequence length="256" mass="29162">MDIDEFTEKTEVQQEIYDASRTEEDAHSEIKILQSASLSDPSTYCSTFSLGFFDLALEIRHLIYNGLFSIAIPISFQTGFWDLEPPLGIKKNYGLSPAFLRVNQQVHCEARSFLYSNNQFDLSSINHTYQIPTNDAALAYFLGKIGNDNGSLLRHIQIDFPASDRGTYKIPGGVWEAMEEFVGTVKQIKDKCSQIKTVEMVLTRNIVTKQRGTRRIKTFHDESKTIDWINEQLHAIPSLKVVIFKAKCPEGNEIWD</sequence>
<evidence type="ECO:0000313" key="1">
    <source>
        <dbReference type="EMBL" id="CAD6440101.1"/>
    </source>
</evidence>
<reference evidence="1" key="1">
    <citation type="submission" date="2020-10" db="EMBL/GenBank/DDBJ databases">
        <authorList>
            <person name="Kusch S."/>
        </authorList>
    </citation>
    <scope>NUCLEOTIDE SEQUENCE</scope>
    <source>
        <strain evidence="1">SwB9</strain>
    </source>
</reference>
<dbReference type="AlphaFoldDB" id="A0A8H2VMI7"/>
<dbReference type="EMBL" id="CAJHIA010000002">
    <property type="protein sequence ID" value="CAD6440101.1"/>
    <property type="molecule type" value="Genomic_DNA"/>
</dbReference>
<accession>A0A8H2VMI7</accession>
<evidence type="ECO:0000313" key="2">
    <source>
        <dbReference type="Proteomes" id="UP000624404"/>
    </source>
</evidence>
<dbReference type="PANTHER" id="PTHR42085:SF2">
    <property type="entry name" value="F-BOX DOMAIN-CONTAINING PROTEIN"/>
    <property type="match status" value="1"/>
</dbReference>
<dbReference type="PANTHER" id="PTHR42085">
    <property type="entry name" value="F-BOX DOMAIN-CONTAINING PROTEIN"/>
    <property type="match status" value="1"/>
</dbReference>
<gene>
    <name evidence="1" type="ORF">SCLTRI_LOCUS719</name>
</gene>
<dbReference type="Proteomes" id="UP000624404">
    <property type="component" value="Unassembled WGS sequence"/>
</dbReference>
<organism evidence="1 2">
    <name type="scientific">Sclerotinia trifoliorum</name>
    <dbReference type="NCBI Taxonomy" id="28548"/>
    <lineage>
        <taxon>Eukaryota</taxon>
        <taxon>Fungi</taxon>
        <taxon>Dikarya</taxon>
        <taxon>Ascomycota</taxon>
        <taxon>Pezizomycotina</taxon>
        <taxon>Leotiomycetes</taxon>
        <taxon>Helotiales</taxon>
        <taxon>Sclerotiniaceae</taxon>
        <taxon>Sclerotinia</taxon>
    </lineage>
</organism>
<keyword evidence="2" id="KW-1185">Reference proteome</keyword>
<protein>
    <submittedName>
        <fullName evidence="1">90df51e3-c848-4e40-a3ee-4272611cbbd9</fullName>
    </submittedName>
</protein>
<dbReference type="InterPro" id="IPR038883">
    <property type="entry name" value="AN11006-like"/>
</dbReference>
<proteinExistence type="predicted"/>
<comment type="caution">
    <text evidence="1">The sequence shown here is derived from an EMBL/GenBank/DDBJ whole genome shotgun (WGS) entry which is preliminary data.</text>
</comment>
<name>A0A8H2VMI7_9HELO</name>